<dbReference type="VEuPathDB" id="FungiDB:SPRG_00881"/>
<name>A0A067CZY5_SAPPC</name>
<dbReference type="KEGG" id="spar:SPRG_00881"/>
<evidence type="ECO:0000256" key="1">
    <source>
        <dbReference type="SAM" id="Phobius"/>
    </source>
</evidence>
<proteinExistence type="predicted"/>
<evidence type="ECO:0000313" key="3">
    <source>
        <dbReference type="Proteomes" id="UP000030745"/>
    </source>
</evidence>
<protein>
    <submittedName>
        <fullName evidence="2">Uncharacterized protein</fullName>
    </submittedName>
</protein>
<keyword evidence="1" id="KW-0812">Transmembrane</keyword>
<dbReference type="Proteomes" id="UP000030745">
    <property type="component" value="Unassembled WGS sequence"/>
</dbReference>
<keyword evidence="1" id="KW-0472">Membrane</keyword>
<feature type="transmembrane region" description="Helical" evidence="1">
    <location>
        <begin position="27"/>
        <end position="49"/>
    </location>
</feature>
<accession>A0A067CZY5</accession>
<gene>
    <name evidence="2" type="ORF">SPRG_00881</name>
</gene>
<reference evidence="2 3" key="1">
    <citation type="journal article" date="2013" name="PLoS Genet.">
        <title>Distinctive expansion of potential virulence genes in the genome of the oomycete fish pathogen Saprolegnia parasitica.</title>
        <authorList>
            <person name="Jiang R.H."/>
            <person name="de Bruijn I."/>
            <person name="Haas B.J."/>
            <person name="Belmonte R."/>
            <person name="Lobach L."/>
            <person name="Christie J."/>
            <person name="van den Ackerveken G."/>
            <person name="Bottin A."/>
            <person name="Bulone V."/>
            <person name="Diaz-Moreno S.M."/>
            <person name="Dumas B."/>
            <person name="Fan L."/>
            <person name="Gaulin E."/>
            <person name="Govers F."/>
            <person name="Grenville-Briggs L.J."/>
            <person name="Horner N.R."/>
            <person name="Levin J.Z."/>
            <person name="Mammella M."/>
            <person name="Meijer H.J."/>
            <person name="Morris P."/>
            <person name="Nusbaum C."/>
            <person name="Oome S."/>
            <person name="Phillips A.J."/>
            <person name="van Rooyen D."/>
            <person name="Rzeszutek E."/>
            <person name="Saraiva M."/>
            <person name="Secombes C.J."/>
            <person name="Seidl M.F."/>
            <person name="Snel B."/>
            <person name="Stassen J.H."/>
            <person name="Sykes S."/>
            <person name="Tripathy S."/>
            <person name="van den Berg H."/>
            <person name="Vega-Arreguin J.C."/>
            <person name="Wawra S."/>
            <person name="Young S.K."/>
            <person name="Zeng Q."/>
            <person name="Dieguez-Uribeondo J."/>
            <person name="Russ C."/>
            <person name="Tyler B.M."/>
            <person name="van West P."/>
        </authorList>
    </citation>
    <scope>NUCLEOTIDE SEQUENCE [LARGE SCALE GENOMIC DNA]</scope>
    <source>
        <strain evidence="2 3">CBS 223.65</strain>
    </source>
</reference>
<evidence type="ECO:0000313" key="2">
    <source>
        <dbReference type="EMBL" id="KDO34820.1"/>
    </source>
</evidence>
<dbReference type="GeneID" id="24123505"/>
<keyword evidence="3" id="KW-1185">Reference proteome</keyword>
<dbReference type="OrthoDB" id="10403736at2759"/>
<dbReference type="RefSeq" id="XP_012194484.1">
    <property type="nucleotide sequence ID" value="XM_012339094.1"/>
</dbReference>
<dbReference type="EMBL" id="KK583190">
    <property type="protein sequence ID" value="KDO34820.1"/>
    <property type="molecule type" value="Genomic_DNA"/>
</dbReference>
<sequence>MANTFPFSGSFASALEQPSSSVDETHVGIWFTVGVVVVYCAMVAAVAIIRRQSPLDRQSLPMLEPDARCNSLDTIVCDFSTRRTSPLDITDGLRVKYVSS</sequence>
<keyword evidence="1" id="KW-1133">Transmembrane helix</keyword>
<organism evidence="2 3">
    <name type="scientific">Saprolegnia parasitica (strain CBS 223.65)</name>
    <dbReference type="NCBI Taxonomy" id="695850"/>
    <lineage>
        <taxon>Eukaryota</taxon>
        <taxon>Sar</taxon>
        <taxon>Stramenopiles</taxon>
        <taxon>Oomycota</taxon>
        <taxon>Saprolegniomycetes</taxon>
        <taxon>Saprolegniales</taxon>
        <taxon>Saprolegniaceae</taxon>
        <taxon>Saprolegnia</taxon>
    </lineage>
</organism>
<dbReference type="OMA" id="DRQSLPM"/>
<dbReference type="AlphaFoldDB" id="A0A067CZY5"/>